<dbReference type="InterPro" id="IPR016181">
    <property type="entry name" value="Acyl_CoA_acyltransferase"/>
</dbReference>
<dbReference type="InterPro" id="IPR000182">
    <property type="entry name" value="GNAT_dom"/>
</dbReference>
<evidence type="ECO:0000313" key="4">
    <source>
        <dbReference type="EMBL" id="NQE33202.1"/>
    </source>
</evidence>
<dbReference type="EC" id="2.3.1.60" evidence="4"/>
<dbReference type="Proteomes" id="UP000702425">
    <property type="component" value="Unassembled WGS sequence"/>
</dbReference>
<dbReference type="PANTHER" id="PTHR43877">
    <property type="entry name" value="AMINOALKYLPHOSPHONATE N-ACETYLTRANSFERASE-RELATED-RELATED"/>
    <property type="match status" value="1"/>
</dbReference>
<evidence type="ECO:0000259" key="3">
    <source>
        <dbReference type="PROSITE" id="PS51186"/>
    </source>
</evidence>
<evidence type="ECO:0000256" key="2">
    <source>
        <dbReference type="ARBA" id="ARBA00023315"/>
    </source>
</evidence>
<proteinExistence type="predicted"/>
<dbReference type="RefSeq" id="WP_172185890.1">
    <property type="nucleotide sequence ID" value="NZ_CAWPPK010000013.1"/>
</dbReference>
<dbReference type="PROSITE" id="PS51186">
    <property type="entry name" value="GNAT"/>
    <property type="match status" value="1"/>
</dbReference>
<reference evidence="4 5" key="1">
    <citation type="journal article" date="2020" name="Sci. Rep.">
        <title>A novel cyanobacterial geosmin producer, revising GeoA distribution and dispersion patterns in Bacteria.</title>
        <authorList>
            <person name="Churro C."/>
            <person name="Semedo-Aguiar A.P."/>
            <person name="Silva A.D."/>
            <person name="Pereira-Leal J.B."/>
            <person name="Leite R.B."/>
        </authorList>
    </citation>
    <scope>NUCLEOTIDE SEQUENCE [LARGE SCALE GENOMIC DNA]</scope>
    <source>
        <strain evidence="4 5">IPMA8</strain>
    </source>
</reference>
<dbReference type="GO" id="GO:0046353">
    <property type="term" value="F:aminoglycoside 3-N-acetyltransferase activity"/>
    <property type="evidence" value="ECO:0007669"/>
    <property type="project" value="UniProtKB-EC"/>
</dbReference>
<dbReference type="Pfam" id="PF00583">
    <property type="entry name" value="Acetyltransf_1"/>
    <property type="match status" value="1"/>
</dbReference>
<evidence type="ECO:0000313" key="5">
    <source>
        <dbReference type="Proteomes" id="UP000702425"/>
    </source>
</evidence>
<dbReference type="SUPFAM" id="SSF55729">
    <property type="entry name" value="Acyl-CoA N-acyltransferases (Nat)"/>
    <property type="match status" value="1"/>
</dbReference>
<dbReference type="EMBL" id="SRRZ01000011">
    <property type="protein sequence ID" value="NQE33202.1"/>
    <property type="molecule type" value="Genomic_DNA"/>
</dbReference>
<accession>A0ABX2CS28</accession>
<gene>
    <name evidence="4" type="primary">aacC1</name>
    <name evidence="4" type="ORF">E5S67_00920</name>
</gene>
<keyword evidence="2 4" id="KW-0012">Acyltransferase</keyword>
<keyword evidence="5" id="KW-1185">Reference proteome</keyword>
<sequence length="147" mass="16660">MTIAIKILDRNDVDILKNVDPDVFDNSIDIPRTKEFLTDSRHHLAVAIDDDRVVGFVSAVHYVHPDKARPELWINEVSVAETHRRQGLGKRLMNAVFEVARELGCTEAWVLTDRENTAAMNLYSAVGNPETPSDHVMFTFRLEESNS</sequence>
<protein>
    <submittedName>
        <fullName evidence="4">Gentamicin 3-N-acetyltransferase</fullName>
        <ecNumber evidence="4">2.3.1.60</ecNumber>
    </submittedName>
</protein>
<organism evidence="4 5">
    <name type="scientific">Microcoleus asticus IPMA8</name>
    <dbReference type="NCBI Taxonomy" id="2563858"/>
    <lineage>
        <taxon>Bacteria</taxon>
        <taxon>Bacillati</taxon>
        <taxon>Cyanobacteriota</taxon>
        <taxon>Cyanophyceae</taxon>
        <taxon>Oscillatoriophycideae</taxon>
        <taxon>Oscillatoriales</taxon>
        <taxon>Microcoleaceae</taxon>
        <taxon>Microcoleus</taxon>
        <taxon>Microcoleus asticus</taxon>
    </lineage>
</organism>
<dbReference type="CDD" id="cd04301">
    <property type="entry name" value="NAT_SF"/>
    <property type="match status" value="1"/>
</dbReference>
<keyword evidence="1 4" id="KW-0808">Transferase</keyword>
<dbReference type="Gene3D" id="3.40.630.30">
    <property type="match status" value="1"/>
</dbReference>
<feature type="domain" description="N-acetyltransferase" evidence="3">
    <location>
        <begin position="3"/>
        <end position="143"/>
    </location>
</feature>
<name>A0ABX2CS28_9CYAN</name>
<dbReference type="InterPro" id="IPR050832">
    <property type="entry name" value="Bact_Acetyltransf"/>
</dbReference>
<comment type="caution">
    <text evidence="4">The sequence shown here is derived from an EMBL/GenBank/DDBJ whole genome shotgun (WGS) entry which is preliminary data.</text>
</comment>
<evidence type="ECO:0000256" key="1">
    <source>
        <dbReference type="ARBA" id="ARBA00022679"/>
    </source>
</evidence>